<dbReference type="EMBL" id="KV425587">
    <property type="protein sequence ID" value="KZT23214.1"/>
    <property type="molecule type" value="Genomic_DNA"/>
</dbReference>
<proteinExistence type="predicted"/>
<feature type="non-terminal residue" evidence="1">
    <location>
        <position position="1"/>
    </location>
</feature>
<dbReference type="GO" id="GO:0003676">
    <property type="term" value="F:nucleic acid binding"/>
    <property type="evidence" value="ECO:0007669"/>
    <property type="project" value="InterPro"/>
</dbReference>
<evidence type="ECO:0000313" key="1">
    <source>
        <dbReference type="EMBL" id="KZT23214.1"/>
    </source>
</evidence>
<organism evidence="1 2">
    <name type="scientific">Neolentinus lepideus HHB14362 ss-1</name>
    <dbReference type="NCBI Taxonomy" id="1314782"/>
    <lineage>
        <taxon>Eukaryota</taxon>
        <taxon>Fungi</taxon>
        <taxon>Dikarya</taxon>
        <taxon>Basidiomycota</taxon>
        <taxon>Agaricomycotina</taxon>
        <taxon>Agaricomycetes</taxon>
        <taxon>Gloeophyllales</taxon>
        <taxon>Gloeophyllaceae</taxon>
        <taxon>Neolentinus</taxon>
    </lineage>
</organism>
<dbReference type="InterPro" id="IPR036397">
    <property type="entry name" value="RNaseH_sf"/>
</dbReference>
<reference evidence="1 2" key="1">
    <citation type="journal article" date="2016" name="Mol. Biol. Evol.">
        <title>Comparative Genomics of Early-Diverging Mushroom-Forming Fungi Provides Insights into the Origins of Lignocellulose Decay Capabilities.</title>
        <authorList>
            <person name="Nagy L.G."/>
            <person name="Riley R."/>
            <person name="Tritt A."/>
            <person name="Adam C."/>
            <person name="Daum C."/>
            <person name="Floudas D."/>
            <person name="Sun H."/>
            <person name="Yadav J.S."/>
            <person name="Pangilinan J."/>
            <person name="Larsson K.H."/>
            <person name="Matsuura K."/>
            <person name="Barry K."/>
            <person name="Labutti K."/>
            <person name="Kuo R."/>
            <person name="Ohm R.A."/>
            <person name="Bhattacharya S.S."/>
            <person name="Shirouzu T."/>
            <person name="Yoshinaga Y."/>
            <person name="Martin F.M."/>
            <person name="Grigoriev I.V."/>
            <person name="Hibbett D.S."/>
        </authorList>
    </citation>
    <scope>NUCLEOTIDE SEQUENCE [LARGE SCALE GENOMIC DNA]</scope>
    <source>
        <strain evidence="1 2">HHB14362 ss-1</strain>
    </source>
</reference>
<dbReference type="STRING" id="1314782.A0A165R2H8"/>
<protein>
    <recommendedName>
        <fullName evidence="3">Tc1-like transposase DDE domain-containing protein</fullName>
    </recommendedName>
</protein>
<keyword evidence="2" id="KW-1185">Reference proteome</keyword>
<name>A0A165R2H8_9AGAM</name>
<gene>
    <name evidence="1" type="ORF">NEOLEDRAFT_1069814</name>
</gene>
<dbReference type="PANTHER" id="PTHR35871:SF1">
    <property type="entry name" value="CXC1-LIKE CYSTEINE CLUSTER ASSOCIATED WITH KDZ TRANSPOSASES DOMAIN-CONTAINING PROTEIN"/>
    <property type="match status" value="1"/>
</dbReference>
<evidence type="ECO:0008006" key="3">
    <source>
        <dbReference type="Google" id="ProtNLM"/>
    </source>
</evidence>
<evidence type="ECO:0000313" key="2">
    <source>
        <dbReference type="Proteomes" id="UP000076761"/>
    </source>
</evidence>
<dbReference type="PANTHER" id="PTHR35871">
    <property type="entry name" value="EXPRESSED PROTEIN"/>
    <property type="match status" value="1"/>
</dbReference>
<accession>A0A165R2H8</accession>
<dbReference type="Gene3D" id="3.30.420.10">
    <property type="entry name" value="Ribonuclease H-like superfamily/Ribonuclease H"/>
    <property type="match status" value="1"/>
</dbReference>
<sequence length="459" mass="53090">SAARRWLHKLGYGLHEAKKGLYVDGHERDDVVQYRKQFLDEFLKNERLRRTYSDDNLEPIDPILGPGERLHVPLPHDESIVRSNELRRRVWIKDGRMPLRKKGQGRAIHISDFIVEQTGRLCLSEQQLAENAALPPGQRLECTDAREIIYPGKNHEGWWNMERLIAQVKRTIPIFERMYPGAVAEFIFDQSSAHGAFAKDALNVKEMNVKPGGKQRVMHTTFIPKDNPNPELRGKRQDMVFPVDLPPGHPDYEFHGQAKGMLRVLEERRLVPMLKASNGSKLVGECQICKLSREAHERLMREAQAAFEGEEEPEELHEDVLHASTLNTCCMRKALAAQQDFREEKPLLQIVIEEAGHKCYFLPKFHCELNPIEMYWGWMKARLRVAADGTFPTAKRLVPEILDSCPTNTIRAFFRKAWRYMDAYRRGLNAKQAEFAVKKYHSHRRIGVNIMMSTDILLN</sequence>
<dbReference type="Proteomes" id="UP000076761">
    <property type="component" value="Unassembled WGS sequence"/>
</dbReference>
<dbReference type="InParanoid" id="A0A165R2H8"/>
<dbReference type="AlphaFoldDB" id="A0A165R2H8"/>
<dbReference type="OrthoDB" id="2449121at2759"/>